<feature type="transmembrane region" description="Helical" evidence="5">
    <location>
        <begin position="377"/>
        <end position="397"/>
    </location>
</feature>
<organism evidence="7 8">
    <name type="scientific">Necator americanus</name>
    <name type="common">Human hookworm</name>
    <dbReference type="NCBI Taxonomy" id="51031"/>
    <lineage>
        <taxon>Eukaryota</taxon>
        <taxon>Metazoa</taxon>
        <taxon>Ecdysozoa</taxon>
        <taxon>Nematoda</taxon>
        <taxon>Chromadorea</taxon>
        <taxon>Rhabditida</taxon>
        <taxon>Rhabditina</taxon>
        <taxon>Rhabditomorpha</taxon>
        <taxon>Strongyloidea</taxon>
        <taxon>Ancylostomatidae</taxon>
        <taxon>Bunostominae</taxon>
        <taxon>Necator</taxon>
    </lineage>
</organism>
<dbReference type="Pfam" id="PF00916">
    <property type="entry name" value="Sulfate_transp"/>
    <property type="match status" value="1"/>
</dbReference>
<feature type="transmembrane region" description="Helical" evidence="5">
    <location>
        <begin position="339"/>
        <end position="357"/>
    </location>
</feature>
<evidence type="ECO:0000313" key="7">
    <source>
        <dbReference type="EMBL" id="KAK6760142.1"/>
    </source>
</evidence>
<dbReference type="PANTHER" id="PTHR11814">
    <property type="entry name" value="SULFATE TRANSPORTER"/>
    <property type="match status" value="1"/>
</dbReference>
<dbReference type="Proteomes" id="UP001303046">
    <property type="component" value="Unassembled WGS sequence"/>
</dbReference>
<evidence type="ECO:0000259" key="6">
    <source>
        <dbReference type="PROSITE" id="PS50801"/>
    </source>
</evidence>
<dbReference type="Gene3D" id="3.30.750.24">
    <property type="entry name" value="STAS domain"/>
    <property type="match status" value="1"/>
</dbReference>
<feature type="transmembrane region" description="Helical" evidence="5">
    <location>
        <begin position="252"/>
        <end position="271"/>
    </location>
</feature>
<feature type="transmembrane region" description="Helical" evidence="5">
    <location>
        <begin position="171"/>
        <end position="195"/>
    </location>
</feature>
<evidence type="ECO:0000313" key="8">
    <source>
        <dbReference type="Proteomes" id="UP001303046"/>
    </source>
</evidence>
<dbReference type="InterPro" id="IPR011547">
    <property type="entry name" value="SLC26A/SulP_dom"/>
</dbReference>
<feature type="transmembrane region" description="Helical" evidence="5">
    <location>
        <begin position="98"/>
        <end position="117"/>
    </location>
</feature>
<dbReference type="InterPro" id="IPR036513">
    <property type="entry name" value="STAS_dom_sf"/>
</dbReference>
<dbReference type="NCBIfam" id="TIGR00815">
    <property type="entry name" value="sulP"/>
    <property type="match status" value="1"/>
</dbReference>
<keyword evidence="3 5" id="KW-1133">Transmembrane helix</keyword>
<proteinExistence type="predicted"/>
<dbReference type="PROSITE" id="PS50801">
    <property type="entry name" value="STAS"/>
    <property type="match status" value="1"/>
</dbReference>
<feature type="transmembrane region" description="Helical" evidence="5">
    <location>
        <begin position="137"/>
        <end position="159"/>
    </location>
</feature>
<comment type="subcellular location">
    <subcellularLocation>
        <location evidence="1">Membrane</location>
        <topology evidence="1">Multi-pass membrane protein</topology>
    </subcellularLocation>
</comment>
<dbReference type="CDD" id="cd07042">
    <property type="entry name" value="STAS_SulP_like_sulfate_transporter"/>
    <property type="match status" value="1"/>
</dbReference>
<accession>A0ABR1EBS1</accession>
<evidence type="ECO:0000256" key="3">
    <source>
        <dbReference type="ARBA" id="ARBA00022989"/>
    </source>
</evidence>
<feature type="transmembrane region" description="Helical" evidence="5">
    <location>
        <begin position="65"/>
        <end position="91"/>
    </location>
</feature>
<name>A0ABR1EBS1_NECAM</name>
<reference evidence="7 8" key="1">
    <citation type="submission" date="2023-08" db="EMBL/GenBank/DDBJ databases">
        <title>A Necator americanus chromosomal reference genome.</title>
        <authorList>
            <person name="Ilik V."/>
            <person name="Petrzelkova K.J."/>
            <person name="Pardy F."/>
            <person name="Fuh T."/>
            <person name="Niatou-Singa F.S."/>
            <person name="Gouil Q."/>
            <person name="Baker L."/>
            <person name="Ritchie M.E."/>
            <person name="Jex A.R."/>
            <person name="Gazzola D."/>
            <person name="Li H."/>
            <person name="Toshio Fujiwara R."/>
            <person name="Zhan B."/>
            <person name="Aroian R.V."/>
            <person name="Pafco B."/>
            <person name="Schwarz E.M."/>
        </authorList>
    </citation>
    <scope>NUCLEOTIDE SEQUENCE [LARGE SCALE GENOMIC DNA]</scope>
    <source>
        <strain evidence="7 8">Aroian</strain>
        <tissue evidence="7">Whole animal</tissue>
    </source>
</reference>
<protein>
    <recommendedName>
        <fullName evidence="6">STAS domain-containing protein</fullName>
    </recommendedName>
</protein>
<evidence type="ECO:0000256" key="4">
    <source>
        <dbReference type="ARBA" id="ARBA00023136"/>
    </source>
</evidence>
<comment type="caution">
    <text evidence="7">The sequence shown here is derived from an EMBL/GenBank/DDBJ whole genome shotgun (WGS) entry which is preliminary data.</text>
</comment>
<dbReference type="EMBL" id="JAVFWL010000006">
    <property type="protein sequence ID" value="KAK6760142.1"/>
    <property type="molecule type" value="Genomic_DNA"/>
</dbReference>
<dbReference type="Pfam" id="PF01740">
    <property type="entry name" value="STAS"/>
    <property type="match status" value="1"/>
</dbReference>
<dbReference type="InterPro" id="IPR002645">
    <property type="entry name" value="STAS_dom"/>
</dbReference>
<evidence type="ECO:0000256" key="2">
    <source>
        <dbReference type="ARBA" id="ARBA00022692"/>
    </source>
</evidence>
<keyword evidence="8" id="KW-1185">Reference proteome</keyword>
<feature type="transmembrane region" description="Helical" evidence="5">
    <location>
        <begin position="304"/>
        <end position="327"/>
    </location>
</feature>
<feature type="domain" description="STAS" evidence="6">
    <location>
        <begin position="488"/>
        <end position="615"/>
    </location>
</feature>
<keyword evidence="4 5" id="KW-0472">Membrane</keyword>
<keyword evidence="2 5" id="KW-0812">Transmembrane</keyword>
<sequence>MVTSAAHCLTEKERKAEEEDEKRLSLLIYARIPVTSWLQHYKRAHLAPDIAAGLTLAIYNVPQGMAYSVLATLPAVYGLYASFLPPLFYFLFGTSRHISVGVFSLTCLMVGQARLSILPDYTNGTHATEYKGINDLAPIDVVIVLGFVTGIVQIFMWILQLSFLSAYLSDSVVSGLTFGAVLHALIAQFPNLIGIKLESVETDGFLHILTKLKAIFIAVPRANLITLALSASTILFLVIFKRFVEPCFRRCKIPLPSELVALILATIISNIGHLQDRYNIKIVNHVPVGFPTPKIPRFELIPDLLGHAISIAIVSYAVTVSMGKLFARKHKYQIDTNQEMLALGFANCFSSFFSVFPTSTSLSRSMVNEGAGARTQVSGFVSAIAILGVILFVGPVLEQLPICILSSIVTVALSSLLAKLLEIPVLWKFSKSDVVAWVGTAFVTFCWDIIEGLVCGMLISLMTVVLQTQRPNVTLLGKVGDSEYRSLDNYTSATPTKVPVIKFDAPVIFTNAELFKNHIRSLLKIEQGDDNGNMLPMDDTIWMAIVLDCSSWTYTDAMGVNAIKEINDELLKKKFLLIFANLKSDIRIQYARAGLFKTLQEDQFCPTVNDALAVASILQSNSYSFFPAKNYDKIRVV</sequence>
<dbReference type="SUPFAM" id="SSF52091">
    <property type="entry name" value="SpoIIaa-like"/>
    <property type="match status" value="1"/>
</dbReference>
<feature type="transmembrane region" description="Helical" evidence="5">
    <location>
        <begin position="402"/>
        <end position="421"/>
    </location>
</feature>
<feature type="transmembrane region" description="Helical" evidence="5">
    <location>
        <begin position="215"/>
        <end position="240"/>
    </location>
</feature>
<feature type="transmembrane region" description="Helical" evidence="5">
    <location>
        <begin position="441"/>
        <end position="466"/>
    </location>
</feature>
<evidence type="ECO:0000256" key="5">
    <source>
        <dbReference type="SAM" id="Phobius"/>
    </source>
</evidence>
<evidence type="ECO:0000256" key="1">
    <source>
        <dbReference type="ARBA" id="ARBA00004141"/>
    </source>
</evidence>
<dbReference type="InterPro" id="IPR001902">
    <property type="entry name" value="SLC26A/SulP_fam"/>
</dbReference>
<gene>
    <name evidence="7" type="primary">Necator_chrX.g21752</name>
    <name evidence="7" type="ORF">RB195_021591</name>
</gene>